<keyword evidence="2" id="KW-1185">Reference proteome</keyword>
<reference evidence="1" key="1">
    <citation type="journal article" date="2021" name="Microb. Physiol.">
        <title>Proteogenomic Insights into the Physiology of Marine, Sulfate-Reducing, Filamentous Desulfonema limicola and Desulfonema magnum.</title>
        <authorList>
            <person name="Schnaars V."/>
            <person name="Wohlbrand L."/>
            <person name="Scheve S."/>
            <person name="Hinrichs C."/>
            <person name="Reinhardt R."/>
            <person name="Rabus R."/>
        </authorList>
    </citation>
    <scope>NUCLEOTIDE SEQUENCE</scope>
    <source>
        <strain evidence="1">4be13</strain>
    </source>
</reference>
<dbReference type="AlphaFoldDB" id="A0A975BPL3"/>
<gene>
    <name evidence="1" type="ORF">dnm_051500</name>
</gene>
<dbReference type="EMBL" id="CP061800">
    <property type="protein sequence ID" value="QTA89102.1"/>
    <property type="molecule type" value="Genomic_DNA"/>
</dbReference>
<dbReference type="Proteomes" id="UP000663722">
    <property type="component" value="Chromosome"/>
</dbReference>
<sequence>MVSPFANPVIYAAESEKGKKHPVFIGDKIILCGDSLKGEKTLIRIGSVISPLNDDEISKTEISLALDNPLLRAGEQDLQIVHKIGFGHPNAQKDELDWRNGPSSNKIRIKLRPKIVGETRVSNKSGSNGLISADMTAKLNTILGTHQKTYILLNELSPDEPCSYRFPATSKNEDTDEVIFPINRIKAGKYLVRIEVDRAETVLEMQDGVYRGPVVSF</sequence>
<dbReference type="KEGG" id="dmm:dnm_051500"/>
<accession>A0A975BPL3</accession>
<organism evidence="1 2">
    <name type="scientific">Desulfonema magnum</name>
    <dbReference type="NCBI Taxonomy" id="45655"/>
    <lineage>
        <taxon>Bacteria</taxon>
        <taxon>Pseudomonadati</taxon>
        <taxon>Thermodesulfobacteriota</taxon>
        <taxon>Desulfobacteria</taxon>
        <taxon>Desulfobacterales</taxon>
        <taxon>Desulfococcaceae</taxon>
        <taxon>Desulfonema</taxon>
    </lineage>
</organism>
<evidence type="ECO:0000313" key="2">
    <source>
        <dbReference type="Proteomes" id="UP000663722"/>
    </source>
</evidence>
<evidence type="ECO:0000313" key="1">
    <source>
        <dbReference type="EMBL" id="QTA89102.1"/>
    </source>
</evidence>
<proteinExistence type="predicted"/>
<protein>
    <submittedName>
        <fullName evidence="1">Uncharacterized protein</fullName>
    </submittedName>
</protein>
<name>A0A975BPL3_9BACT</name>